<evidence type="ECO:0000256" key="3">
    <source>
        <dbReference type="ARBA" id="ARBA00018925"/>
    </source>
</evidence>
<keyword evidence="4" id="KW-0235">DNA replication</keyword>
<evidence type="ECO:0000256" key="4">
    <source>
        <dbReference type="ARBA" id="ARBA00022705"/>
    </source>
</evidence>
<dbReference type="PRINTS" id="PR01658">
    <property type="entry name" value="MCMPROTEIN2"/>
</dbReference>
<dbReference type="SUPFAM" id="SSF52540">
    <property type="entry name" value="P-loop containing nucleoside triphosphate hydrolases"/>
    <property type="match status" value="1"/>
</dbReference>
<evidence type="ECO:0000313" key="13">
    <source>
        <dbReference type="Proteomes" id="UP001189429"/>
    </source>
</evidence>
<keyword evidence="9" id="KW-0131">Cell cycle</keyword>
<evidence type="ECO:0000256" key="9">
    <source>
        <dbReference type="ARBA" id="ARBA00023306"/>
    </source>
</evidence>
<dbReference type="InterPro" id="IPR031327">
    <property type="entry name" value="MCM"/>
</dbReference>
<dbReference type="InterPro" id="IPR027925">
    <property type="entry name" value="MCM_N"/>
</dbReference>
<dbReference type="InterPro" id="IPR008045">
    <property type="entry name" value="MCM2"/>
</dbReference>
<reference evidence="12" key="1">
    <citation type="submission" date="2023-10" db="EMBL/GenBank/DDBJ databases">
        <authorList>
            <person name="Chen Y."/>
            <person name="Shah S."/>
            <person name="Dougan E. K."/>
            <person name="Thang M."/>
            <person name="Chan C."/>
        </authorList>
    </citation>
    <scope>NUCLEOTIDE SEQUENCE [LARGE SCALE GENOMIC DNA]</scope>
</reference>
<evidence type="ECO:0000256" key="10">
    <source>
        <dbReference type="SAM" id="MobiDB-lite"/>
    </source>
</evidence>
<dbReference type="EMBL" id="CAUYUJ010015997">
    <property type="protein sequence ID" value="CAK0860640.1"/>
    <property type="molecule type" value="Genomic_DNA"/>
</dbReference>
<evidence type="ECO:0000256" key="1">
    <source>
        <dbReference type="ARBA" id="ARBA00008010"/>
    </source>
</evidence>
<gene>
    <name evidence="12" type="ORF">PCOR1329_LOCUS49544</name>
</gene>
<comment type="similarity">
    <text evidence="1">Belongs to the MCM family.</text>
</comment>
<evidence type="ECO:0000256" key="2">
    <source>
        <dbReference type="ARBA" id="ARBA00012551"/>
    </source>
</evidence>
<protein>
    <recommendedName>
        <fullName evidence="3">DNA replication licensing factor MCM2</fullName>
        <ecNumber evidence="2">3.6.4.12</ecNumber>
    </recommendedName>
</protein>
<dbReference type="Gene3D" id="2.40.50.140">
    <property type="entry name" value="Nucleic acid-binding proteins"/>
    <property type="match status" value="1"/>
</dbReference>
<keyword evidence="13" id="KW-1185">Reference proteome</keyword>
<comment type="caution">
    <text evidence="12">The sequence shown here is derived from an EMBL/GenBank/DDBJ whole genome shotgun (WGS) entry which is preliminary data.</text>
</comment>
<dbReference type="InterPro" id="IPR012340">
    <property type="entry name" value="NA-bd_OB-fold"/>
</dbReference>
<evidence type="ECO:0000313" key="12">
    <source>
        <dbReference type="EMBL" id="CAK0860640.1"/>
    </source>
</evidence>
<dbReference type="Pfam" id="PF17207">
    <property type="entry name" value="MCM_OB"/>
    <property type="match status" value="1"/>
</dbReference>
<sequence>MALDLRDARGPGRRGRPDPLEGSPAATAAAGSDDEADAAEGARRVRRRLAPGDAGDPGDEGPPEPSPSASDEDEDMPESYYDLTHERLSEGADPVDRRLEEKIRRNFRQFLLRFVPEGQSEPKYPDMLQQMAEEHQRHLDVNFQHLQKWSPSLALWISDSPVRILPILNETLMGEAERKFQTYKLLRDTDENELRVAIHSFPVREPIRELNSRHLNKLVLVHGVATKRSGVFNQIKRLYLRCAKCSFACGPFDVAEEKDLKPGACLECQSRGPWIVDRSKTLYRNFQKITLQESPSSVEPGKMPRSKDVILTGDQVDTVRPGDDLQVTGIYRCLHDAATNARTCFPVFRTEIQSVNVHRKGDTKIFQITDEQTQQILELAKSPNVRERIIASIAPSIFGMRHVKTAIAMAMMGGCRKECAGKHRIRGDINVLIVGDPGLAKSQFLKYVEQTFPRAVYTTGKGASAVGLTAAVTKDERGEWCLEGGAMVLADDGICLISKKKNSGISISFRIGGEIRTLPSPINESGSSMGGGRGVLNSSSTRRNPNPYPCLPSIQENR</sequence>
<feature type="compositionally biased region" description="Low complexity" evidence="10">
    <location>
        <begin position="20"/>
        <end position="31"/>
    </location>
</feature>
<dbReference type="Gene3D" id="2.20.28.10">
    <property type="match status" value="1"/>
</dbReference>
<dbReference type="PANTHER" id="PTHR11630">
    <property type="entry name" value="DNA REPLICATION LICENSING FACTOR MCM FAMILY MEMBER"/>
    <property type="match status" value="1"/>
</dbReference>
<evidence type="ECO:0000256" key="5">
    <source>
        <dbReference type="ARBA" id="ARBA00022741"/>
    </source>
</evidence>
<keyword evidence="6" id="KW-0378">Hydrolase</keyword>
<dbReference type="Pfam" id="PF14551">
    <property type="entry name" value="MCM_N"/>
    <property type="match status" value="1"/>
</dbReference>
<accession>A0ABN9UL96</accession>
<dbReference type="Pfam" id="PF00493">
    <property type="entry name" value="MCM"/>
    <property type="match status" value="1"/>
</dbReference>
<dbReference type="EC" id="3.6.4.12" evidence="2"/>
<dbReference type="SMART" id="SM00350">
    <property type="entry name" value="MCM"/>
    <property type="match status" value="1"/>
</dbReference>
<feature type="compositionally biased region" description="Basic and acidic residues" evidence="10">
    <location>
        <begin position="1"/>
        <end position="19"/>
    </location>
</feature>
<proteinExistence type="inferred from homology"/>
<feature type="region of interest" description="Disordered" evidence="10">
    <location>
        <begin position="520"/>
        <end position="558"/>
    </location>
</feature>
<dbReference type="Gene3D" id="3.40.50.300">
    <property type="entry name" value="P-loop containing nucleotide triphosphate hydrolases"/>
    <property type="match status" value="1"/>
</dbReference>
<dbReference type="Gene3D" id="3.30.1640.10">
    <property type="entry name" value="mini-chromosome maintenance (MCM) complex, chain A, domain 1"/>
    <property type="match status" value="1"/>
</dbReference>
<keyword evidence="5" id="KW-0547">Nucleotide-binding</keyword>
<evidence type="ECO:0000259" key="11">
    <source>
        <dbReference type="PROSITE" id="PS50051"/>
    </source>
</evidence>
<organism evidence="12 13">
    <name type="scientific">Prorocentrum cordatum</name>
    <dbReference type="NCBI Taxonomy" id="2364126"/>
    <lineage>
        <taxon>Eukaryota</taxon>
        <taxon>Sar</taxon>
        <taxon>Alveolata</taxon>
        <taxon>Dinophyceae</taxon>
        <taxon>Prorocentrales</taxon>
        <taxon>Prorocentraceae</taxon>
        <taxon>Prorocentrum</taxon>
    </lineage>
</organism>
<dbReference type="InterPro" id="IPR033762">
    <property type="entry name" value="MCM_OB"/>
</dbReference>
<dbReference type="PROSITE" id="PS50051">
    <property type="entry name" value="MCM_2"/>
    <property type="match status" value="1"/>
</dbReference>
<name>A0ABN9UL96_9DINO</name>
<dbReference type="InterPro" id="IPR001208">
    <property type="entry name" value="MCM_dom"/>
</dbReference>
<evidence type="ECO:0000256" key="6">
    <source>
        <dbReference type="ARBA" id="ARBA00022801"/>
    </source>
</evidence>
<dbReference type="PRINTS" id="PR01657">
    <property type="entry name" value="MCMFAMILY"/>
</dbReference>
<dbReference type="PANTHER" id="PTHR11630:SF44">
    <property type="entry name" value="DNA REPLICATION LICENSING FACTOR MCM2"/>
    <property type="match status" value="1"/>
</dbReference>
<keyword evidence="7" id="KW-0347">Helicase</keyword>
<dbReference type="SUPFAM" id="SSF50249">
    <property type="entry name" value="Nucleic acid-binding proteins"/>
    <property type="match status" value="1"/>
</dbReference>
<keyword evidence="8" id="KW-0067">ATP-binding</keyword>
<evidence type="ECO:0000256" key="8">
    <source>
        <dbReference type="ARBA" id="ARBA00022840"/>
    </source>
</evidence>
<feature type="region of interest" description="Disordered" evidence="10">
    <location>
        <begin position="1"/>
        <end position="77"/>
    </location>
</feature>
<feature type="domain" description="MCM C-terminal AAA(+) ATPase" evidence="11">
    <location>
        <begin position="385"/>
        <end position="499"/>
    </location>
</feature>
<dbReference type="Proteomes" id="UP001189429">
    <property type="component" value="Unassembled WGS sequence"/>
</dbReference>
<dbReference type="InterPro" id="IPR027417">
    <property type="entry name" value="P-loop_NTPase"/>
</dbReference>
<evidence type="ECO:0000256" key="7">
    <source>
        <dbReference type="ARBA" id="ARBA00022806"/>
    </source>
</evidence>